<reference evidence="3 4" key="1">
    <citation type="submission" date="2023-10" db="EMBL/GenBank/DDBJ databases">
        <title>Draft genome sequence of Xylaria bambusicola isolate GMP-LS, the root and basal stem rot pathogen of sugarcane in Indonesia.</title>
        <authorList>
            <person name="Selvaraj P."/>
            <person name="Muralishankar V."/>
            <person name="Muruganantham S."/>
            <person name="Sp S."/>
            <person name="Haryani S."/>
            <person name="Lau K.J.X."/>
            <person name="Naqvi N.I."/>
        </authorList>
    </citation>
    <scope>NUCLEOTIDE SEQUENCE [LARGE SCALE GENOMIC DNA]</scope>
    <source>
        <strain evidence="3">GMP-LS</strain>
    </source>
</reference>
<dbReference type="SUPFAM" id="SSF56112">
    <property type="entry name" value="Protein kinase-like (PK-like)"/>
    <property type="match status" value="1"/>
</dbReference>
<dbReference type="InterPro" id="IPR011009">
    <property type="entry name" value="Kinase-like_dom_sf"/>
</dbReference>
<evidence type="ECO:0000259" key="2">
    <source>
        <dbReference type="PROSITE" id="PS50011"/>
    </source>
</evidence>
<dbReference type="GO" id="GO:0004672">
    <property type="term" value="F:protein kinase activity"/>
    <property type="evidence" value="ECO:0007669"/>
    <property type="project" value="InterPro"/>
</dbReference>
<dbReference type="PROSITE" id="PS50011">
    <property type="entry name" value="PROTEIN_KINASE_DOM"/>
    <property type="match status" value="1"/>
</dbReference>
<keyword evidence="4" id="KW-1185">Reference proteome</keyword>
<comment type="caution">
    <text evidence="3">The sequence shown here is derived from an EMBL/GenBank/DDBJ whole genome shotgun (WGS) entry which is preliminary data.</text>
</comment>
<dbReference type="EMBL" id="JAWHQM010000002">
    <property type="protein sequence ID" value="KAK5624872.1"/>
    <property type="molecule type" value="Genomic_DNA"/>
</dbReference>
<dbReference type="Gene3D" id="3.30.200.20">
    <property type="entry name" value="Phosphorylase Kinase, domain 1"/>
    <property type="match status" value="1"/>
</dbReference>
<evidence type="ECO:0000256" key="1">
    <source>
        <dbReference type="PROSITE-ProRule" id="PRU10141"/>
    </source>
</evidence>
<dbReference type="InterPro" id="IPR000719">
    <property type="entry name" value="Prot_kinase_dom"/>
</dbReference>
<dbReference type="InterPro" id="IPR017441">
    <property type="entry name" value="Protein_kinase_ATP_BS"/>
</dbReference>
<gene>
    <name evidence="3" type="ORF">RRF57_000588</name>
</gene>
<protein>
    <recommendedName>
        <fullName evidence="2">Protein kinase domain-containing protein</fullName>
    </recommendedName>
</protein>
<dbReference type="PROSITE" id="PS00107">
    <property type="entry name" value="PROTEIN_KINASE_ATP"/>
    <property type="match status" value="1"/>
</dbReference>
<name>A0AAN7YZT8_9PEZI</name>
<keyword evidence="1" id="KW-0547">Nucleotide-binding</keyword>
<keyword evidence="1" id="KW-0067">ATP-binding</keyword>
<feature type="binding site" evidence="1">
    <location>
        <position position="61"/>
    </location>
    <ligand>
        <name>ATP</name>
        <dbReference type="ChEBI" id="CHEBI:30616"/>
    </ligand>
</feature>
<sequence length="391" mass="43502">MSRPVIANTLGPRAFFQHLSEIYENKEWKFEKRLGFGAFGFTALLRRKLSSGQPVQRMALKFVVGTSQSRMDVLKDEIDMLKRVNGDSHIVSILASCTDITQPEGNRRFSDNNLQTEASGVFEGFVGLVGPAVALEYLEYGDIMGLMNRIRQTERNVPNRVLWSLFYCCMYFKQAELSHVLYFNQFPITHRRRTRLTNTDAPNAVIRASVGPAYPPHQPIGSNTDILEELPSSRSPETETQYMLTVGDGPEHEIGVKARLIDLGLSQEYADICNGSPVNIFHAALTICCLVTPNEGISNTTVIYQGLPTKAVNLVGTGDPPFPLPWLDPELRDILARCMDKDAPQSPGLQEALQVAQNAVHSKTAMSFPISDMETESAVNSFVQEFVFNVP</sequence>
<feature type="domain" description="Protein kinase" evidence="2">
    <location>
        <begin position="28"/>
        <end position="364"/>
    </location>
</feature>
<organism evidence="3 4">
    <name type="scientific">Xylaria bambusicola</name>
    <dbReference type="NCBI Taxonomy" id="326684"/>
    <lineage>
        <taxon>Eukaryota</taxon>
        <taxon>Fungi</taxon>
        <taxon>Dikarya</taxon>
        <taxon>Ascomycota</taxon>
        <taxon>Pezizomycotina</taxon>
        <taxon>Sordariomycetes</taxon>
        <taxon>Xylariomycetidae</taxon>
        <taxon>Xylariales</taxon>
        <taxon>Xylariaceae</taxon>
        <taxon>Xylaria</taxon>
    </lineage>
</organism>
<dbReference type="AlphaFoldDB" id="A0AAN7YZT8"/>
<accession>A0AAN7YZT8</accession>
<evidence type="ECO:0000313" key="4">
    <source>
        <dbReference type="Proteomes" id="UP001305414"/>
    </source>
</evidence>
<evidence type="ECO:0000313" key="3">
    <source>
        <dbReference type="EMBL" id="KAK5624872.1"/>
    </source>
</evidence>
<proteinExistence type="predicted"/>
<dbReference type="Proteomes" id="UP001305414">
    <property type="component" value="Unassembled WGS sequence"/>
</dbReference>
<dbReference type="GO" id="GO:0005524">
    <property type="term" value="F:ATP binding"/>
    <property type="evidence" value="ECO:0007669"/>
    <property type="project" value="UniProtKB-UniRule"/>
</dbReference>